<accession>A0A8A1LAM5</accession>
<dbReference type="EMBL" id="CP069102">
    <property type="protein sequence ID" value="QSS49865.1"/>
    <property type="molecule type" value="Genomic_DNA"/>
</dbReference>
<organism evidence="1 2">
    <name type="scientific">Ajellomyces capsulatus (strain H88)</name>
    <name type="common">Darling's disease fungus</name>
    <name type="synonym">Histoplasma capsulatum</name>
    <dbReference type="NCBI Taxonomy" id="544711"/>
    <lineage>
        <taxon>Eukaryota</taxon>
        <taxon>Fungi</taxon>
        <taxon>Dikarya</taxon>
        <taxon>Ascomycota</taxon>
        <taxon>Pezizomycotina</taxon>
        <taxon>Eurotiomycetes</taxon>
        <taxon>Eurotiomycetidae</taxon>
        <taxon>Onygenales</taxon>
        <taxon>Ajellomycetaceae</taxon>
        <taxon>Histoplasma</taxon>
    </lineage>
</organism>
<proteinExistence type="predicted"/>
<name>A0A8A1LAM5_AJEC8</name>
<evidence type="ECO:0000313" key="1">
    <source>
        <dbReference type="EMBL" id="QSS49865.1"/>
    </source>
</evidence>
<dbReference type="Proteomes" id="UP000663419">
    <property type="component" value="Chromosome 1"/>
</dbReference>
<dbReference type="VEuPathDB" id="FungiDB:I7I53_10352"/>
<sequence length="65" mass="7703">MCMNLAHCMVDPVQHTLNVHNFPYPWTLFFFGPHMENRLCLFAISGRANYINHPSAYFSWPTMKR</sequence>
<evidence type="ECO:0000313" key="2">
    <source>
        <dbReference type="Proteomes" id="UP000663419"/>
    </source>
</evidence>
<gene>
    <name evidence="1" type="ORF">I7I53_10352</name>
</gene>
<reference evidence="1" key="1">
    <citation type="submission" date="2021-01" db="EMBL/GenBank/DDBJ databases">
        <title>Chromosome-level genome assembly of a human fungal pathogen reveals clustering of transcriptionally co-regulated genes.</title>
        <authorList>
            <person name="Voorhies M."/>
            <person name="Cohen S."/>
            <person name="Shea T.P."/>
            <person name="Petrus S."/>
            <person name="Munoz J.F."/>
            <person name="Poplawski S."/>
            <person name="Goldman W.E."/>
            <person name="Michael T."/>
            <person name="Cuomo C.A."/>
            <person name="Sil A."/>
            <person name="Beyhan S."/>
        </authorList>
    </citation>
    <scope>NUCLEOTIDE SEQUENCE</scope>
    <source>
        <strain evidence="1">H88</strain>
    </source>
</reference>
<protein>
    <submittedName>
        <fullName evidence="1">Uncharacterized protein</fullName>
    </submittedName>
</protein>
<dbReference type="AlphaFoldDB" id="A0A8A1LAM5"/>